<dbReference type="InterPro" id="IPR036188">
    <property type="entry name" value="FAD/NAD-bd_sf"/>
</dbReference>
<evidence type="ECO:0000313" key="4">
    <source>
        <dbReference type="EMBL" id="SDU81436.1"/>
    </source>
</evidence>
<evidence type="ECO:0000313" key="5">
    <source>
        <dbReference type="Proteomes" id="UP000183180"/>
    </source>
</evidence>
<name>A0A1H2LM16_9ACTN</name>
<dbReference type="PANTHER" id="PTHR13789:SF309">
    <property type="entry name" value="PUTATIVE (AFU_ORTHOLOGUE AFUA_6G14510)-RELATED"/>
    <property type="match status" value="1"/>
</dbReference>
<feature type="domain" description="FAD-binding" evidence="3">
    <location>
        <begin position="3"/>
        <end position="327"/>
    </location>
</feature>
<dbReference type="SUPFAM" id="SSF54373">
    <property type="entry name" value="FAD-linked reductases, C-terminal domain"/>
    <property type="match status" value="1"/>
</dbReference>
<dbReference type="AlphaFoldDB" id="A0A1H2LM16"/>
<dbReference type="RefSeq" id="WP_074854311.1">
    <property type="nucleotide sequence ID" value="NZ_FNLM01000036.1"/>
</dbReference>
<dbReference type="PRINTS" id="PR00420">
    <property type="entry name" value="RNGMNOXGNASE"/>
</dbReference>
<dbReference type="SUPFAM" id="SSF51905">
    <property type="entry name" value="FAD/NAD(P)-binding domain"/>
    <property type="match status" value="1"/>
</dbReference>
<dbReference type="Pfam" id="PF01494">
    <property type="entry name" value="FAD_binding_3"/>
    <property type="match status" value="1"/>
</dbReference>
<dbReference type="Gene3D" id="3.50.50.60">
    <property type="entry name" value="FAD/NAD(P)-binding domain"/>
    <property type="match status" value="1"/>
</dbReference>
<evidence type="ECO:0000259" key="3">
    <source>
        <dbReference type="Pfam" id="PF01494"/>
    </source>
</evidence>
<proteinExistence type="predicted"/>
<dbReference type="PANTHER" id="PTHR13789">
    <property type="entry name" value="MONOOXYGENASE"/>
    <property type="match status" value="1"/>
</dbReference>
<dbReference type="OrthoDB" id="4568714at2"/>
<evidence type="ECO:0000256" key="1">
    <source>
        <dbReference type="ARBA" id="ARBA00023002"/>
    </source>
</evidence>
<organism evidence="4 5">
    <name type="scientific">Gordonia westfalica</name>
    <dbReference type="NCBI Taxonomy" id="158898"/>
    <lineage>
        <taxon>Bacteria</taxon>
        <taxon>Bacillati</taxon>
        <taxon>Actinomycetota</taxon>
        <taxon>Actinomycetes</taxon>
        <taxon>Mycobacteriales</taxon>
        <taxon>Gordoniaceae</taxon>
        <taxon>Gordonia</taxon>
    </lineage>
</organism>
<accession>A0A1H2LM16</accession>
<reference evidence="4 5" key="1">
    <citation type="submission" date="2016-10" db="EMBL/GenBank/DDBJ databases">
        <authorList>
            <person name="de Groot N.N."/>
        </authorList>
    </citation>
    <scope>NUCLEOTIDE SEQUENCE [LARGE SCALE GENOMIC DNA]</scope>
    <source>
        <strain evidence="4 5">DSM 44215</strain>
    </source>
</reference>
<protein>
    <submittedName>
        <fullName evidence="4">2-polyprenyl-6-methoxyphenol hydroxylase</fullName>
    </submittedName>
</protein>
<gene>
    <name evidence="4" type="ORF">SAMN04488548_136527</name>
</gene>
<dbReference type="InterPro" id="IPR050493">
    <property type="entry name" value="FAD-dep_Monooxygenase_BioMet"/>
</dbReference>
<sequence>MRAVVVGAGIGGLCTAAGLSSLGADVIVLERAPEVRGGGSGLSLFGNGLRALKSLGLRSAVPDAVRVSPTLNGTRRPDGRWLTRFDQSAIEQLRVVRRRDLHEALVARLGAGVEIRTGTGVREVRDATVQLDDGTTIDDCDLIVGADGLRSRVRPAVTRDPGAAYAGYVAWRAITARPVDLDAAGETMGRGHRFGIAPLPDGHVYWFAAVSYDEGVEVGGIDEVRERFSGWHAPIEEIVDATDPKDVGVLPIEELARPLAGFVRGRSVLVGDAAHAMTPNLGQGANQAMEDAATLTALLGRAGADVDDALRSYNQLRRRRTQSIARQASAIGKVGQWRSAPTVRLRDLAMRAVPDAALSAQLRRIQDWQPPMR</sequence>
<evidence type="ECO:0000256" key="2">
    <source>
        <dbReference type="ARBA" id="ARBA00023033"/>
    </source>
</evidence>
<dbReference type="STRING" id="158898.SAMN04488548_136527"/>
<dbReference type="EMBL" id="FNLM01000036">
    <property type="protein sequence ID" value="SDU81436.1"/>
    <property type="molecule type" value="Genomic_DNA"/>
</dbReference>
<keyword evidence="2" id="KW-0503">Monooxygenase</keyword>
<dbReference type="GO" id="GO:0071949">
    <property type="term" value="F:FAD binding"/>
    <property type="evidence" value="ECO:0007669"/>
    <property type="project" value="InterPro"/>
</dbReference>
<dbReference type="InterPro" id="IPR002938">
    <property type="entry name" value="FAD-bd"/>
</dbReference>
<dbReference type="Proteomes" id="UP000183180">
    <property type="component" value="Unassembled WGS sequence"/>
</dbReference>
<keyword evidence="1" id="KW-0560">Oxidoreductase</keyword>
<dbReference type="GO" id="GO:0004497">
    <property type="term" value="F:monooxygenase activity"/>
    <property type="evidence" value="ECO:0007669"/>
    <property type="project" value="UniProtKB-KW"/>
</dbReference>